<name>A0ACD5VSR2_AVESA</name>
<keyword evidence="2" id="KW-1185">Reference proteome</keyword>
<evidence type="ECO:0000313" key="1">
    <source>
        <dbReference type="EnsemblPlants" id="AVESA.00010b.r2.3CG0506520.1.CDS"/>
    </source>
</evidence>
<dbReference type="Proteomes" id="UP001732700">
    <property type="component" value="Chromosome 3C"/>
</dbReference>
<evidence type="ECO:0000313" key="2">
    <source>
        <dbReference type="Proteomes" id="UP001732700"/>
    </source>
</evidence>
<reference evidence="1" key="2">
    <citation type="submission" date="2025-09" db="UniProtKB">
        <authorList>
            <consortium name="EnsemblPlants"/>
        </authorList>
    </citation>
    <scope>IDENTIFICATION</scope>
</reference>
<reference evidence="1" key="1">
    <citation type="submission" date="2021-05" db="EMBL/GenBank/DDBJ databases">
        <authorList>
            <person name="Scholz U."/>
            <person name="Mascher M."/>
            <person name="Fiebig A."/>
        </authorList>
    </citation>
    <scope>NUCLEOTIDE SEQUENCE [LARGE SCALE GENOMIC DNA]</scope>
</reference>
<dbReference type="EnsemblPlants" id="AVESA.00010b.r2.3CG0506520.1">
    <property type="protein sequence ID" value="AVESA.00010b.r2.3CG0506520.1.CDS"/>
    <property type="gene ID" value="AVESA.00010b.r2.3CG0506520"/>
</dbReference>
<sequence>MTGNITQQLKIVNLLNNHIVEVNITQSYNQTLVIVFSPICRLVGNPVCLDPEFSNKFFCSLQQANLVPYTTSVTKCGSTSCSSDQSLDPATCSCAYPYTGRMTFRAPSFADPSDNATFQLLETSFWKGLALLPGAVFLSDVHFSSEEYLNVRVRLFPSTGTSFNLSEQIRIGSEISNQTYKAPPIFGPYYFIADPYAPFAGGSGKSQMSKGAMAGTAVACGLLMFVLIYVAIFALLQKKRTTQSSGLGNPFASWGAAQKDSGGAPQLKGARFFSFDELKNCTKNFSEDHEIGSGGYGKVYKGTIADGTSVAIKRAEYGSKQGAVEFKTEIELLSRVHHRNLVSLIGFCYEQGEQMLVYEYVSNGTLRENLQARGIYLDWKKRLRIALGSARGLAYLHELADPPIIHRDVKSTNILLDDNLKAKVADFGLSKLVADTEKGHVSTQVKGTLGYLDPEYYMTQQLSEKSDVYSFGVVMLELLSARLPISKGTYIVREFRVAIDPNDHDYYGLQGIIDPAIHDAAKSTGFRRFVQLAMECVEEAASRRPTMGSVVKEIETMIHNEGLSSSASSVIDFEHAGPYIGTGGVTGSNSSSSGSGRISEQLSHPERRH</sequence>
<protein>
    <submittedName>
        <fullName evidence="1">Uncharacterized protein</fullName>
    </submittedName>
</protein>
<organism evidence="1 2">
    <name type="scientific">Avena sativa</name>
    <name type="common">Oat</name>
    <dbReference type="NCBI Taxonomy" id="4498"/>
    <lineage>
        <taxon>Eukaryota</taxon>
        <taxon>Viridiplantae</taxon>
        <taxon>Streptophyta</taxon>
        <taxon>Embryophyta</taxon>
        <taxon>Tracheophyta</taxon>
        <taxon>Spermatophyta</taxon>
        <taxon>Magnoliopsida</taxon>
        <taxon>Liliopsida</taxon>
        <taxon>Poales</taxon>
        <taxon>Poaceae</taxon>
        <taxon>BOP clade</taxon>
        <taxon>Pooideae</taxon>
        <taxon>Poodae</taxon>
        <taxon>Poeae</taxon>
        <taxon>Poeae Chloroplast Group 1 (Aveneae type)</taxon>
        <taxon>Aveninae</taxon>
        <taxon>Avena</taxon>
    </lineage>
</organism>
<accession>A0ACD5VSR2</accession>
<proteinExistence type="predicted"/>